<name>A0AAE1R6U3_9SOLA</name>
<dbReference type="Proteomes" id="UP001291623">
    <property type="component" value="Unassembled WGS sequence"/>
</dbReference>
<sequence length="301" mass="30553">MITSALLSKLRQFSGQSFSSPISFSGETELKLVGMAFFSKAGNILRQAVSKQHINHDISASKPSIFQLIRCMSSSKLFVGGISWNTNDNTLQEAFSKYGEVVEAKVIYDRESGRSRGFGFVTFNSAEDASAAIQALDQQELDGRTIRVNIANDRTRGYGGGGGGGFGGGNYGGGGGGYGGGGGGYGGGGNYGASGYGGGSNYGAAGGGGDANVAGNYGSGENSFGFGTGGGNNFSSGHSFDSSGNTDAASNSFTSSFGNSDQLGTDSTSNQPESGDVNSPVGAGEYFRDDNGEPSDYANRA</sequence>
<evidence type="ECO:0000259" key="4">
    <source>
        <dbReference type="PROSITE" id="PS50102"/>
    </source>
</evidence>
<dbReference type="InterPro" id="IPR012677">
    <property type="entry name" value="Nucleotide-bd_a/b_plait_sf"/>
</dbReference>
<dbReference type="CDD" id="cd21608">
    <property type="entry name" value="RRM2_NsCP33_like"/>
    <property type="match status" value="1"/>
</dbReference>
<dbReference type="Gene3D" id="3.30.70.330">
    <property type="match status" value="1"/>
</dbReference>
<comment type="caution">
    <text evidence="5">The sequence shown here is derived from an EMBL/GenBank/DDBJ whole genome shotgun (WGS) entry which is preliminary data.</text>
</comment>
<evidence type="ECO:0000256" key="3">
    <source>
        <dbReference type="SAM" id="MobiDB-lite"/>
    </source>
</evidence>
<keyword evidence="6" id="KW-1185">Reference proteome</keyword>
<accession>A0AAE1R6U3</accession>
<evidence type="ECO:0000313" key="5">
    <source>
        <dbReference type="EMBL" id="KAK4345888.1"/>
    </source>
</evidence>
<evidence type="ECO:0000313" key="6">
    <source>
        <dbReference type="Proteomes" id="UP001291623"/>
    </source>
</evidence>
<dbReference type="SMART" id="SM00361">
    <property type="entry name" value="RRM_1"/>
    <property type="match status" value="1"/>
</dbReference>
<protein>
    <recommendedName>
        <fullName evidence="4">RRM domain-containing protein</fullName>
    </recommendedName>
</protein>
<dbReference type="Pfam" id="PF00076">
    <property type="entry name" value="RRM_1"/>
    <property type="match status" value="1"/>
</dbReference>
<feature type="region of interest" description="Disordered" evidence="3">
    <location>
        <begin position="238"/>
        <end position="301"/>
    </location>
</feature>
<dbReference type="AlphaFoldDB" id="A0AAE1R6U3"/>
<dbReference type="GO" id="GO:0003723">
    <property type="term" value="F:RNA binding"/>
    <property type="evidence" value="ECO:0007669"/>
    <property type="project" value="UniProtKB-UniRule"/>
</dbReference>
<evidence type="ECO:0000256" key="1">
    <source>
        <dbReference type="ARBA" id="ARBA00022884"/>
    </source>
</evidence>
<dbReference type="InterPro" id="IPR003954">
    <property type="entry name" value="RRM_euk-type"/>
</dbReference>
<dbReference type="InterPro" id="IPR035979">
    <property type="entry name" value="RBD_domain_sf"/>
</dbReference>
<feature type="domain" description="RRM" evidence="4">
    <location>
        <begin position="75"/>
        <end position="153"/>
    </location>
</feature>
<proteinExistence type="predicted"/>
<feature type="compositionally biased region" description="Polar residues" evidence="3">
    <location>
        <begin position="246"/>
        <end position="277"/>
    </location>
</feature>
<dbReference type="InterPro" id="IPR048289">
    <property type="entry name" value="RRM2_NsCP33-like"/>
</dbReference>
<dbReference type="SMART" id="SM00360">
    <property type="entry name" value="RRM"/>
    <property type="match status" value="1"/>
</dbReference>
<dbReference type="FunFam" id="3.30.70.330:FF:000571">
    <property type="entry name" value="Glycine-rich RNA-binding protein 3 mitochondrial"/>
    <property type="match status" value="1"/>
</dbReference>
<reference evidence="5" key="1">
    <citation type="submission" date="2023-12" db="EMBL/GenBank/DDBJ databases">
        <title>Genome assembly of Anisodus tanguticus.</title>
        <authorList>
            <person name="Wang Y.-J."/>
        </authorList>
    </citation>
    <scope>NUCLEOTIDE SEQUENCE</scope>
    <source>
        <strain evidence="5">KB-2021</strain>
        <tissue evidence="5">Leaf</tissue>
    </source>
</reference>
<evidence type="ECO:0000256" key="2">
    <source>
        <dbReference type="PROSITE-ProRule" id="PRU00176"/>
    </source>
</evidence>
<dbReference type="PANTHER" id="PTHR48027">
    <property type="entry name" value="HETEROGENEOUS NUCLEAR RIBONUCLEOPROTEIN 87F-RELATED"/>
    <property type="match status" value="1"/>
</dbReference>
<dbReference type="EMBL" id="JAVYJV010000019">
    <property type="protein sequence ID" value="KAK4345888.1"/>
    <property type="molecule type" value="Genomic_DNA"/>
</dbReference>
<dbReference type="InterPro" id="IPR052462">
    <property type="entry name" value="SLIRP/GR-RBP-like"/>
</dbReference>
<dbReference type="InterPro" id="IPR000504">
    <property type="entry name" value="RRM_dom"/>
</dbReference>
<dbReference type="PROSITE" id="PS50102">
    <property type="entry name" value="RRM"/>
    <property type="match status" value="1"/>
</dbReference>
<dbReference type="SUPFAM" id="SSF54928">
    <property type="entry name" value="RNA-binding domain, RBD"/>
    <property type="match status" value="1"/>
</dbReference>
<organism evidence="5 6">
    <name type="scientific">Anisodus tanguticus</name>
    <dbReference type="NCBI Taxonomy" id="243964"/>
    <lineage>
        <taxon>Eukaryota</taxon>
        <taxon>Viridiplantae</taxon>
        <taxon>Streptophyta</taxon>
        <taxon>Embryophyta</taxon>
        <taxon>Tracheophyta</taxon>
        <taxon>Spermatophyta</taxon>
        <taxon>Magnoliopsida</taxon>
        <taxon>eudicotyledons</taxon>
        <taxon>Gunneridae</taxon>
        <taxon>Pentapetalae</taxon>
        <taxon>asterids</taxon>
        <taxon>lamiids</taxon>
        <taxon>Solanales</taxon>
        <taxon>Solanaceae</taxon>
        <taxon>Solanoideae</taxon>
        <taxon>Hyoscyameae</taxon>
        <taxon>Anisodus</taxon>
    </lineage>
</organism>
<gene>
    <name evidence="5" type="ORF">RND71_036064</name>
</gene>
<keyword evidence="1 2" id="KW-0694">RNA-binding</keyword>